<dbReference type="EMBL" id="JPKZ01022816">
    <property type="protein sequence ID" value="KHN71043.1"/>
    <property type="molecule type" value="Genomic_DNA"/>
</dbReference>
<protein>
    <submittedName>
        <fullName evidence="3">Uncharacterized protein</fullName>
    </submittedName>
</protein>
<gene>
    <name evidence="3" type="ORF">Tcan_01017</name>
</gene>
<evidence type="ECO:0000313" key="4">
    <source>
        <dbReference type="Proteomes" id="UP000031036"/>
    </source>
</evidence>
<accession>A0A0B2UNT8</accession>
<feature type="transmembrane region" description="Helical" evidence="1">
    <location>
        <begin position="89"/>
        <end position="109"/>
    </location>
</feature>
<keyword evidence="2" id="KW-0732">Signal</keyword>
<keyword evidence="1" id="KW-0812">Transmembrane</keyword>
<feature type="signal peptide" evidence="2">
    <location>
        <begin position="1"/>
        <end position="23"/>
    </location>
</feature>
<keyword evidence="1" id="KW-0472">Membrane</keyword>
<keyword evidence="4" id="KW-1185">Reference proteome</keyword>
<evidence type="ECO:0000256" key="1">
    <source>
        <dbReference type="SAM" id="Phobius"/>
    </source>
</evidence>
<name>A0A0B2UNT8_TOXCA</name>
<feature type="chain" id="PRO_5002077456" evidence="2">
    <location>
        <begin position="24"/>
        <end position="129"/>
    </location>
</feature>
<keyword evidence="1" id="KW-1133">Transmembrane helix</keyword>
<organism evidence="3 4">
    <name type="scientific">Toxocara canis</name>
    <name type="common">Canine roundworm</name>
    <dbReference type="NCBI Taxonomy" id="6265"/>
    <lineage>
        <taxon>Eukaryota</taxon>
        <taxon>Metazoa</taxon>
        <taxon>Ecdysozoa</taxon>
        <taxon>Nematoda</taxon>
        <taxon>Chromadorea</taxon>
        <taxon>Rhabditida</taxon>
        <taxon>Spirurina</taxon>
        <taxon>Ascaridomorpha</taxon>
        <taxon>Ascaridoidea</taxon>
        <taxon>Toxocaridae</taxon>
        <taxon>Toxocara</taxon>
    </lineage>
</organism>
<dbReference type="AlphaFoldDB" id="A0A0B2UNT8"/>
<proteinExistence type="predicted"/>
<comment type="caution">
    <text evidence="3">The sequence shown here is derived from an EMBL/GenBank/DDBJ whole genome shotgun (WGS) entry which is preliminary data.</text>
</comment>
<dbReference type="Proteomes" id="UP000031036">
    <property type="component" value="Unassembled WGS sequence"/>
</dbReference>
<evidence type="ECO:0000313" key="3">
    <source>
        <dbReference type="EMBL" id="KHN71043.1"/>
    </source>
</evidence>
<feature type="non-terminal residue" evidence="3">
    <location>
        <position position="129"/>
    </location>
</feature>
<sequence>MDRHGHRSSRWTCIFMRISGVMAMSFTNTNLLKDLKTCSHLQDNNYHIEAILSINLTNMSVISPKRDEKQKGFSELINVKFREKKFRNLLCLMNMCQPSVAVCFSNFVYQISRLHKSPTNSQMYPKIHS</sequence>
<reference evidence="3 4" key="1">
    <citation type="submission" date="2014-11" db="EMBL/GenBank/DDBJ databases">
        <title>Genetic blueprint of the zoonotic pathogen Toxocara canis.</title>
        <authorList>
            <person name="Zhu X.-Q."/>
            <person name="Korhonen P.K."/>
            <person name="Cai H."/>
            <person name="Young N.D."/>
            <person name="Nejsum P."/>
            <person name="von Samson-Himmelstjerna G."/>
            <person name="Boag P.R."/>
            <person name="Tan P."/>
            <person name="Li Q."/>
            <person name="Min J."/>
            <person name="Yang Y."/>
            <person name="Wang X."/>
            <person name="Fang X."/>
            <person name="Hall R.S."/>
            <person name="Hofmann A."/>
            <person name="Sternberg P.W."/>
            <person name="Jex A.R."/>
            <person name="Gasser R.B."/>
        </authorList>
    </citation>
    <scope>NUCLEOTIDE SEQUENCE [LARGE SCALE GENOMIC DNA]</scope>
    <source>
        <strain evidence="3">PN_DK_2014</strain>
    </source>
</reference>
<evidence type="ECO:0000256" key="2">
    <source>
        <dbReference type="SAM" id="SignalP"/>
    </source>
</evidence>